<evidence type="ECO:0000256" key="1">
    <source>
        <dbReference type="SAM" id="MobiDB-lite"/>
    </source>
</evidence>
<evidence type="ECO:0000256" key="2">
    <source>
        <dbReference type="SAM" id="SignalP"/>
    </source>
</evidence>
<dbReference type="AlphaFoldDB" id="A0A919K4C7"/>
<feature type="chain" id="PRO_5039277588" evidence="2">
    <location>
        <begin position="22"/>
        <end position="100"/>
    </location>
</feature>
<proteinExistence type="predicted"/>
<name>A0A919K4C7_9ACTN</name>
<dbReference type="EMBL" id="BOMV01000064">
    <property type="protein sequence ID" value="GIE98607.1"/>
    <property type="molecule type" value="Genomic_DNA"/>
</dbReference>
<gene>
    <name evidence="3" type="ORF">Ari01nite_60720</name>
</gene>
<keyword evidence="4" id="KW-1185">Reference proteome</keyword>
<feature type="compositionally biased region" description="Low complexity" evidence="1">
    <location>
        <begin position="32"/>
        <end position="42"/>
    </location>
</feature>
<reference evidence="3" key="1">
    <citation type="submission" date="2021-01" db="EMBL/GenBank/DDBJ databases">
        <title>Whole genome shotgun sequence of Actinoplanes rishiriensis NBRC 108556.</title>
        <authorList>
            <person name="Komaki H."/>
            <person name="Tamura T."/>
        </authorList>
    </citation>
    <scope>NUCLEOTIDE SEQUENCE</scope>
    <source>
        <strain evidence="3">NBRC 108556</strain>
    </source>
</reference>
<evidence type="ECO:0000313" key="3">
    <source>
        <dbReference type="EMBL" id="GIE98607.1"/>
    </source>
</evidence>
<evidence type="ECO:0000313" key="4">
    <source>
        <dbReference type="Proteomes" id="UP000636960"/>
    </source>
</evidence>
<protein>
    <submittedName>
        <fullName evidence="3">Uncharacterized protein</fullName>
    </submittedName>
</protein>
<comment type="caution">
    <text evidence="3">The sequence shown here is derived from an EMBL/GenBank/DDBJ whole genome shotgun (WGS) entry which is preliminary data.</text>
</comment>
<dbReference type="PROSITE" id="PS51257">
    <property type="entry name" value="PROKAR_LIPOPROTEIN"/>
    <property type="match status" value="1"/>
</dbReference>
<organism evidence="3 4">
    <name type="scientific">Paractinoplanes rishiriensis</name>
    <dbReference type="NCBI Taxonomy" id="1050105"/>
    <lineage>
        <taxon>Bacteria</taxon>
        <taxon>Bacillati</taxon>
        <taxon>Actinomycetota</taxon>
        <taxon>Actinomycetes</taxon>
        <taxon>Micromonosporales</taxon>
        <taxon>Micromonosporaceae</taxon>
        <taxon>Paractinoplanes</taxon>
    </lineage>
</organism>
<feature type="compositionally biased region" description="Basic and acidic residues" evidence="1">
    <location>
        <begin position="56"/>
        <end position="81"/>
    </location>
</feature>
<feature type="signal peptide" evidence="2">
    <location>
        <begin position="1"/>
        <end position="21"/>
    </location>
</feature>
<sequence length="100" mass="10677">MRVPHLTAALTVAAVTLSLSACHSTTQPRTQAGRAHPAAAPAEARERMGNAPTRPPCRDARRTLDPRARTEDGTRLVDTRGGEAGSQRRRVALSVIEGGW</sequence>
<dbReference type="RefSeq" id="WP_203785631.1">
    <property type="nucleotide sequence ID" value="NZ_BOMV01000064.1"/>
</dbReference>
<accession>A0A919K4C7</accession>
<dbReference type="Proteomes" id="UP000636960">
    <property type="component" value="Unassembled WGS sequence"/>
</dbReference>
<keyword evidence="2" id="KW-0732">Signal</keyword>
<feature type="region of interest" description="Disordered" evidence="1">
    <location>
        <begin position="23"/>
        <end position="88"/>
    </location>
</feature>